<dbReference type="AlphaFoldDB" id="A0AAE0IRC7"/>
<feature type="region of interest" description="Disordered" evidence="1">
    <location>
        <begin position="401"/>
        <end position="452"/>
    </location>
</feature>
<gene>
    <name evidence="2" type="ORF">B0H66DRAFT_38546</name>
</gene>
<reference evidence="2" key="1">
    <citation type="journal article" date="2023" name="Mol. Phylogenet. Evol.">
        <title>Genome-scale phylogeny and comparative genomics of the fungal order Sordariales.</title>
        <authorList>
            <person name="Hensen N."/>
            <person name="Bonometti L."/>
            <person name="Westerberg I."/>
            <person name="Brannstrom I.O."/>
            <person name="Guillou S."/>
            <person name="Cros-Aarteil S."/>
            <person name="Calhoun S."/>
            <person name="Haridas S."/>
            <person name="Kuo A."/>
            <person name="Mondo S."/>
            <person name="Pangilinan J."/>
            <person name="Riley R."/>
            <person name="LaButti K."/>
            <person name="Andreopoulos B."/>
            <person name="Lipzen A."/>
            <person name="Chen C."/>
            <person name="Yan M."/>
            <person name="Daum C."/>
            <person name="Ng V."/>
            <person name="Clum A."/>
            <person name="Steindorff A."/>
            <person name="Ohm R.A."/>
            <person name="Martin F."/>
            <person name="Silar P."/>
            <person name="Natvig D.O."/>
            <person name="Lalanne C."/>
            <person name="Gautier V."/>
            <person name="Ament-Velasquez S.L."/>
            <person name="Kruys A."/>
            <person name="Hutchinson M.I."/>
            <person name="Powell A.J."/>
            <person name="Barry K."/>
            <person name="Miller A.N."/>
            <person name="Grigoriev I.V."/>
            <person name="Debuchy R."/>
            <person name="Gladieux P."/>
            <person name="Hiltunen Thoren M."/>
            <person name="Johannesson H."/>
        </authorList>
    </citation>
    <scope>NUCLEOTIDE SEQUENCE</scope>
    <source>
        <strain evidence="2">CBS 118394</strain>
    </source>
</reference>
<organism evidence="2 3">
    <name type="scientific">Apodospora peruviana</name>
    <dbReference type="NCBI Taxonomy" id="516989"/>
    <lineage>
        <taxon>Eukaryota</taxon>
        <taxon>Fungi</taxon>
        <taxon>Dikarya</taxon>
        <taxon>Ascomycota</taxon>
        <taxon>Pezizomycotina</taxon>
        <taxon>Sordariomycetes</taxon>
        <taxon>Sordariomycetidae</taxon>
        <taxon>Sordariales</taxon>
        <taxon>Lasiosphaeriaceae</taxon>
        <taxon>Apodospora</taxon>
    </lineage>
</organism>
<evidence type="ECO:0000313" key="2">
    <source>
        <dbReference type="EMBL" id="KAK3329798.1"/>
    </source>
</evidence>
<feature type="compositionally biased region" description="Polar residues" evidence="1">
    <location>
        <begin position="438"/>
        <end position="448"/>
    </location>
</feature>
<dbReference type="EMBL" id="JAUEDM010000001">
    <property type="protein sequence ID" value="KAK3329798.1"/>
    <property type="molecule type" value="Genomic_DNA"/>
</dbReference>
<proteinExistence type="predicted"/>
<accession>A0AAE0IRC7</accession>
<feature type="region of interest" description="Disordered" evidence="1">
    <location>
        <begin position="596"/>
        <end position="619"/>
    </location>
</feature>
<evidence type="ECO:0000313" key="3">
    <source>
        <dbReference type="Proteomes" id="UP001283341"/>
    </source>
</evidence>
<sequence>MRDSTMAAGLDKLERKFDQLEKFFSKKKRTTARESALLDSGSVSLYQLSSLLNGGSQTFPQPSFIRPTSTRMLAREEFCLASKPARRAQSLPETPSTPGMLPLASTSHVSPSTPVCNRLIIDSFPRIPQRSSSLSPKRRVGSLAELLDFSFDNCSSERDHTPMPSPKCRSRASSKSPSRPMSVSISPEDQPNGASYIQNEPPVTPPTRHQQLYTPPLSAQQENFIASAQLPHEKLLPSLPLQGTLTPEASPRLVPLPEPGVDELEEDETVHGPSGVVATESQAVTTAETPVAPSKPDPVLEEPSFNDFLSLSDDDIADDQAQPSTQLSTVATPPSCALPPDPPAVFTSTQLSSHSSLLTLSPPLASRPATAAAFEAARIAAKYGFDLVYVVNLWPSNMGCSQPRPMSKKSSLSSLATSATIMPPSPTPASTATDASFHSHTTAGSNSLRGDGVRTRMTGRLLAAYGLTSLVSPFRISAPVHQKVLRSQGWLEYRSDGASLDEFARGYSCSFYTGYTPDGKWRPVDGTSPTAEGQPKKRKAKVVNRGIVFAAYRLPRTDGCDIGSDADELKTLHRDAETLVDMLIDIHMMQRQRRSEATRRCAVREAGPLPTPSTPVLSV</sequence>
<feature type="region of interest" description="Disordered" evidence="1">
    <location>
        <begin position="239"/>
        <end position="306"/>
    </location>
</feature>
<feature type="compositionally biased region" description="Polar residues" evidence="1">
    <location>
        <begin position="279"/>
        <end position="288"/>
    </location>
</feature>
<feature type="compositionally biased region" description="Low complexity" evidence="1">
    <location>
        <begin position="171"/>
        <end position="187"/>
    </location>
</feature>
<feature type="region of interest" description="Disordered" evidence="1">
    <location>
        <begin position="153"/>
        <end position="211"/>
    </location>
</feature>
<feature type="compositionally biased region" description="Low complexity" evidence="1">
    <location>
        <begin position="408"/>
        <end position="436"/>
    </location>
</feature>
<dbReference type="Proteomes" id="UP001283341">
    <property type="component" value="Unassembled WGS sequence"/>
</dbReference>
<keyword evidence="3" id="KW-1185">Reference proteome</keyword>
<comment type="caution">
    <text evidence="2">The sequence shown here is derived from an EMBL/GenBank/DDBJ whole genome shotgun (WGS) entry which is preliminary data.</text>
</comment>
<evidence type="ECO:0000256" key="1">
    <source>
        <dbReference type="SAM" id="MobiDB-lite"/>
    </source>
</evidence>
<name>A0AAE0IRC7_9PEZI</name>
<reference evidence="2" key="2">
    <citation type="submission" date="2023-06" db="EMBL/GenBank/DDBJ databases">
        <authorList>
            <consortium name="Lawrence Berkeley National Laboratory"/>
            <person name="Haridas S."/>
            <person name="Hensen N."/>
            <person name="Bonometti L."/>
            <person name="Westerberg I."/>
            <person name="Brannstrom I.O."/>
            <person name="Guillou S."/>
            <person name="Cros-Aarteil S."/>
            <person name="Calhoun S."/>
            <person name="Kuo A."/>
            <person name="Mondo S."/>
            <person name="Pangilinan J."/>
            <person name="Riley R."/>
            <person name="Labutti K."/>
            <person name="Andreopoulos B."/>
            <person name="Lipzen A."/>
            <person name="Chen C."/>
            <person name="Yanf M."/>
            <person name="Daum C."/>
            <person name="Ng V."/>
            <person name="Clum A."/>
            <person name="Steindorff A."/>
            <person name="Ohm R."/>
            <person name="Martin F."/>
            <person name="Silar P."/>
            <person name="Natvig D."/>
            <person name="Lalanne C."/>
            <person name="Gautier V."/>
            <person name="Ament-Velasquez S.L."/>
            <person name="Kruys A."/>
            <person name="Hutchinson M.I."/>
            <person name="Powell A.J."/>
            <person name="Barry K."/>
            <person name="Miller A.N."/>
            <person name="Grigoriev I.V."/>
            <person name="Debuchy R."/>
            <person name="Gladieux P."/>
            <person name="Thoren M.H."/>
            <person name="Johannesson H."/>
        </authorList>
    </citation>
    <scope>NUCLEOTIDE SEQUENCE</scope>
    <source>
        <strain evidence="2">CBS 118394</strain>
    </source>
</reference>
<protein>
    <submittedName>
        <fullName evidence="2">Uncharacterized protein</fullName>
    </submittedName>
</protein>